<evidence type="ECO:0000313" key="3">
    <source>
        <dbReference type="Proteomes" id="UP000324222"/>
    </source>
</evidence>
<dbReference type="Proteomes" id="UP000324222">
    <property type="component" value="Unassembled WGS sequence"/>
</dbReference>
<dbReference type="EMBL" id="VSRR010005761">
    <property type="protein sequence ID" value="MPC43283.1"/>
    <property type="molecule type" value="Genomic_DNA"/>
</dbReference>
<feature type="region of interest" description="Disordered" evidence="1">
    <location>
        <begin position="20"/>
        <end position="50"/>
    </location>
</feature>
<reference evidence="2 3" key="1">
    <citation type="submission" date="2019-05" db="EMBL/GenBank/DDBJ databases">
        <title>Another draft genome of Portunus trituberculatus and its Hox gene families provides insights of decapod evolution.</title>
        <authorList>
            <person name="Jeong J.-H."/>
            <person name="Song I."/>
            <person name="Kim S."/>
            <person name="Choi T."/>
            <person name="Kim D."/>
            <person name="Ryu S."/>
            <person name="Kim W."/>
        </authorList>
    </citation>
    <scope>NUCLEOTIDE SEQUENCE [LARGE SCALE GENOMIC DNA]</scope>
    <source>
        <tissue evidence="2">Muscle</tissue>
    </source>
</reference>
<proteinExistence type="predicted"/>
<protein>
    <submittedName>
        <fullName evidence="2">Uncharacterized protein</fullName>
    </submittedName>
</protein>
<feature type="compositionally biased region" description="Polar residues" evidence="1">
    <location>
        <begin position="31"/>
        <end position="43"/>
    </location>
</feature>
<sequence length="61" mass="6836">MWSRDIFNNHCLKDIAEVAKEGRKTRDHQSSTRQGPQITTSVIPVTPTGKQPPLSTLLHVL</sequence>
<name>A0A5B7FDS6_PORTR</name>
<evidence type="ECO:0000313" key="2">
    <source>
        <dbReference type="EMBL" id="MPC43283.1"/>
    </source>
</evidence>
<comment type="caution">
    <text evidence="2">The sequence shown here is derived from an EMBL/GenBank/DDBJ whole genome shotgun (WGS) entry which is preliminary data.</text>
</comment>
<evidence type="ECO:0000256" key="1">
    <source>
        <dbReference type="SAM" id="MobiDB-lite"/>
    </source>
</evidence>
<feature type="compositionally biased region" description="Basic and acidic residues" evidence="1">
    <location>
        <begin position="20"/>
        <end position="30"/>
    </location>
</feature>
<gene>
    <name evidence="2" type="ORF">E2C01_036926</name>
</gene>
<keyword evidence="3" id="KW-1185">Reference proteome</keyword>
<organism evidence="2 3">
    <name type="scientific">Portunus trituberculatus</name>
    <name type="common">Swimming crab</name>
    <name type="synonym">Neptunus trituberculatus</name>
    <dbReference type="NCBI Taxonomy" id="210409"/>
    <lineage>
        <taxon>Eukaryota</taxon>
        <taxon>Metazoa</taxon>
        <taxon>Ecdysozoa</taxon>
        <taxon>Arthropoda</taxon>
        <taxon>Crustacea</taxon>
        <taxon>Multicrustacea</taxon>
        <taxon>Malacostraca</taxon>
        <taxon>Eumalacostraca</taxon>
        <taxon>Eucarida</taxon>
        <taxon>Decapoda</taxon>
        <taxon>Pleocyemata</taxon>
        <taxon>Brachyura</taxon>
        <taxon>Eubrachyura</taxon>
        <taxon>Portunoidea</taxon>
        <taxon>Portunidae</taxon>
        <taxon>Portuninae</taxon>
        <taxon>Portunus</taxon>
    </lineage>
</organism>
<dbReference type="AlphaFoldDB" id="A0A5B7FDS6"/>
<accession>A0A5B7FDS6</accession>